<dbReference type="SUPFAM" id="SSF53822">
    <property type="entry name" value="Periplasmic binding protein-like I"/>
    <property type="match status" value="1"/>
</dbReference>
<dbReference type="PANTHER" id="PTHR11920">
    <property type="entry name" value="GUANYLYL CYCLASE"/>
    <property type="match status" value="1"/>
</dbReference>
<keyword evidence="6" id="KW-0812">Transmembrane</keyword>
<dbReference type="GO" id="GO:0004016">
    <property type="term" value="F:adenylate cyclase activity"/>
    <property type="evidence" value="ECO:0007669"/>
    <property type="project" value="TreeGrafter"/>
</dbReference>
<dbReference type="Proteomes" id="UP000887565">
    <property type="component" value="Unplaced"/>
</dbReference>
<dbReference type="GO" id="GO:0005886">
    <property type="term" value="C:plasma membrane"/>
    <property type="evidence" value="ECO:0007669"/>
    <property type="project" value="TreeGrafter"/>
</dbReference>
<dbReference type="InterPro" id="IPR001245">
    <property type="entry name" value="Ser-Thr/Tyr_kinase_cat_dom"/>
</dbReference>
<keyword evidence="6" id="KW-0472">Membrane</keyword>
<dbReference type="SUPFAM" id="SSF56112">
    <property type="entry name" value="Protein kinase-like (PK-like)"/>
    <property type="match status" value="1"/>
</dbReference>
<dbReference type="OMA" id="HTTIASY"/>
<dbReference type="PROSITE" id="PS50011">
    <property type="entry name" value="PROTEIN_KINASE_DOM"/>
    <property type="match status" value="1"/>
</dbReference>
<dbReference type="GO" id="GO:0001653">
    <property type="term" value="F:peptide receptor activity"/>
    <property type="evidence" value="ECO:0007669"/>
    <property type="project" value="TreeGrafter"/>
</dbReference>
<evidence type="ECO:0000256" key="6">
    <source>
        <dbReference type="SAM" id="Phobius"/>
    </source>
</evidence>
<protein>
    <recommendedName>
        <fullName evidence="2">guanylate cyclase</fullName>
        <ecNumber evidence="2">4.6.1.2</ecNumber>
    </recommendedName>
</protein>
<name>A0A915KGW3_ROMCU</name>
<sequence length="513" mass="58921">MGPKISTRRIEKGLSAAVLVVILLDDIFSLYVFNRYISYVYDAIRLYSEAVHEVLEEGGTIDDGRFIISKLLNKSYSSMLGFTMTLDEHGDPQGNYTLLTRQKLKRSAFDLEHGMVQTAHFIRSKSYLPSMQLADKISIPWSTPNGQPPPDMPPCGFFNELCYEDPNYGIEIVSGSLAVLTMIGFIIGFIYYRNWKYEQELAGLIWKIESKDIQFRPYNTLSMVNCGSKATVYSQESMDACYNYFGFDPSAFAIYKGSVVAIKTIIYSRKVKEISRATKIEMKKMRELHHDNVNNFLGIMIEPSCIRVVREYCAKGSLFDVLLDDNLKLDQLFIASFIEDLLKGMIYIHDSELKVHGNLKSTNCVITSRWTLQVSDFALQELRDGQEYDSEESQFYSLLWTAPELLRDDALHHPPKGTQKGDVYSFGIIFHEILSRNGPYDIYKDGHCISPKEIITNLCTESVFTFYRPNLADLELQGYMIEAMENCWEEVPQRRADFRSVRQRLKLLFKGIL</sequence>
<feature type="transmembrane region" description="Helical" evidence="6">
    <location>
        <begin position="172"/>
        <end position="192"/>
    </location>
</feature>
<comment type="catalytic activity">
    <reaction evidence="1">
        <text>GTP = 3',5'-cyclic GMP + diphosphate</text>
        <dbReference type="Rhea" id="RHEA:13665"/>
        <dbReference type="ChEBI" id="CHEBI:33019"/>
        <dbReference type="ChEBI" id="CHEBI:37565"/>
        <dbReference type="ChEBI" id="CHEBI:57746"/>
        <dbReference type="EC" id="4.6.1.2"/>
    </reaction>
</comment>
<dbReference type="Gene3D" id="3.40.50.2300">
    <property type="match status" value="1"/>
</dbReference>
<evidence type="ECO:0000313" key="9">
    <source>
        <dbReference type="WBParaSite" id="nRc.2.0.1.t37221-RA"/>
    </source>
</evidence>
<keyword evidence="5" id="KW-0141">cGMP biosynthesis</keyword>
<evidence type="ECO:0000259" key="7">
    <source>
        <dbReference type="PROSITE" id="PS50011"/>
    </source>
</evidence>
<keyword evidence="8" id="KW-1185">Reference proteome</keyword>
<dbReference type="InterPro" id="IPR000719">
    <property type="entry name" value="Prot_kinase_dom"/>
</dbReference>
<feature type="transmembrane region" description="Helical" evidence="6">
    <location>
        <begin position="12"/>
        <end position="33"/>
    </location>
</feature>
<dbReference type="InterPro" id="IPR028082">
    <property type="entry name" value="Peripla_BP_I"/>
</dbReference>
<proteinExistence type="predicted"/>
<organism evidence="8 9">
    <name type="scientific">Romanomermis culicivorax</name>
    <name type="common">Nematode worm</name>
    <dbReference type="NCBI Taxonomy" id="13658"/>
    <lineage>
        <taxon>Eukaryota</taxon>
        <taxon>Metazoa</taxon>
        <taxon>Ecdysozoa</taxon>
        <taxon>Nematoda</taxon>
        <taxon>Enoplea</taxon>
        <taxon>Dorylaimia</taxon>
        <taxon>Mermithida</taxon>
        <taxon>Mermithoidea</taxon>
        <taxon>Mermithidae</taxon>
        <taxon>Romanomermis</taxon>
    </lineage>
</organism>
<evidence type="ECO:0000256" key="1">
    <source>
        <dbReference type="ARBA" id="ARBA00001436"/>
    </source>
</evidence>
<keyword evidence="4" id="KW-0456">Lyase</keyword>
<dbReference type="AlphaFoldDB" id="A0A915KGW3"/>
<reference evidence="9" key="1">
    <citation type="submission" date="2022-11" db="UniProtKB">
        <authorList>
            <consortium name="WormBaseParasite"/>
        </authorList>
    </citation>
    <scope>IDENTIFICATION</scope>
</reference>
<dbReference type="PANTHER" id="PTHR11920:SF501">
    <property type="entry name" value="GUANYLATE CYCLASE 32E"/>
    <property type="match status" value="1"/>
</dbReference>
<feature type="domain" description="Protein kinase" evidence="7">
    <location>
        <begin position="218"/>
        <end position="509"/>
    </location>
</feature>
<dbReference type="Pfam" id="PF07714">
    <property type="entry name" value="PK_Tyr_Ser-Thr"/>
    <property type="match status" value="1"/>
</dbReference>
<evidence type="ECO:0000256" key="4">
    <source>
        <dbReference type="ARBA" id="ARBA00023239"/>
    </source>
</evidence>
<dbReference type="WBParaSite" id="nRc.2.0.1.t37221-RA">
    <property type="protein sequence ID" value="nRc.2.0.1.t37221-RA"/>
    <property type="gene ID" value="nRc.2.0.1.g37221"/>
</dbReference>
<dbReference type="GO" id="GO:0007168">
    <property type="term" value="P:receptor guanylyl cyclase signaling pathway"/>
    <property type="evidence" value="ECO:0007669"/>
    <property type="project" value="TreeGrafter"/>
</dbReference>
<keyword evidence="6" id="KW-1133">Transmembrane helix</keyword>
<dbReference type="GO" id="GO:0004383">
    <property type="term" value="F:guanylate cyclase activity"/>
    <property type="evidence" value="ECO:0007669"/>
    <property type="project" value="UniProtKB-EC"/>
</dbReference>
<dbReference type="GO" id="GO:0005524">
    <property type="term" value="F:ATP binding"/>
    <property type="evidence" value="ECO:0007669"/>
    <property type="project" value="InterPro"/>
</dbReference>
<evidence type="ECO:0000313" key="8">
    <source>
        <dbReference type="Proteomes" id="UP000887565"/>
    </source>
</evidence>
<accession>A0A915KGW3</accession>
<dbReference type="InterPro" id="IPR011009">
    <property type="entry name" value="Kinase-like_dom_sf"/>
</dbReference>
<evidence type="ECO:0000256" key="2">
    <source>
        <dbReference type="ARBA" id="ARBA00012202"/>
    </source>
</evidence>
<dbReference type="Gene3D" id="1.10.510.10">
    <property type="entry name" value="Transferase(Phosphotransferase) domain 1"/>
    <property type="match status" value="1"/>
</dbReference>
<evidence type="ECO:0000256" key="5">
    <source>
        <dbReference type="ARBA" id="ARBA00023293"/>
    </source>
</evidence>
<dbReference type="GO" id="GO:0004672">
    <property type="term" value="F:protein kinase activity"/>
    <property type="evidence" value="ECO:0007669"/>
    <property type="project" value="InterPro"/>
</dbReference>
<keyword evidence="3" id="KW-0547">Nucleotide-binding</keyword>
<dbReference type="EC" id="4.6.1.2" evidence="2"/>
<evidence type="ECO:0000256" key="3">
    <source>
        <dbReference type="ARBA" id="ARBA00022741"/>
    </source>
</evidence>
<dbReference type="InterPro" id="IPR050401">
    <property type="entry name" value="Cyclic_nucleotide_synthase"/>
</dbReference>